<dbReference type="AlphaFoldDB" id="A0A840HYL7"/>
<accession>A0A840HYL7</accession>
<evidence type="ECO:0000313" key="1">
    <source>
        <dbReference type="EMBL" id="MBB4642660.1"/>
    </source>
</evidence>
<dbReference type="Proteomes" id="UP000575068">
    <property type="component" value="Unassembled WGS sequence"/>
</dbReference>
<dbReference type="InterPro" id="IPR036388">
    <property type="entry name" value="WH-like_DNA-bd_sf"/>
</dbReference>
<dbReference type="EMBL" id="JACHOV010000013">
    <property type="protein sequence ID" value="MBB4642660.1"/>
    <property type="molecule type" value="Genomic_DNA"/>
</dbReference>
<dbReference type="Gene3D" id="1.10.10.10">
    <property type="entry name" value="Winged helix-like DNA-binding domain superfamily/Winged helix DNA-binding domain"/>
    <property type="match status" value="1"/>
</dbReference>
<protein>
    <submittedName>
        <fullName evidence="1">Plasmid replication initiation protein</fullName>
    </submittedName>
</protein>
<comment type="caution">
    <text evidence="1">The sequence shown here is derived from an EMBL/GenBank/DDBJ whole genome shotgun (WGS) entry which is preliminary data.</text>
</comment>
<proteinExistence type="predicted"/>
<evidence type="ECO:0000313" key="2">
    <source>
        <dbReference type="Proteomes" id="UP000575068"/>
    </source>
</evidence>
<dbReference type="InterPro" id="IPR018777">
    <property type="entry name" value="Replication_initiator_prot_A"/>
</dbReference>
<keyword evidence="2" id="KW-1185">Reference proteome</keyword>
<sequence length="294" mass="32776">MSAAIGDGRGQAESMQGDLFALDSPLLTEVRGEQSLMAFPFFALSKGKWTKPLAYKTDTVSIEIVATAKGVATIYDKEVLLYIASLMVAKLEAGFQVSQDFYFTAHDLFRVTGVNGSARSYSRLSDALERLQGTQIKTDIEAGGEGQAGFFSWLSEAQLHYTKTKTGDKRLKAVKVRLCDWLYRAILRDRRVLDYAPSYFQLGPIERRLYEVARSACVHGAVDVDLDELRLQLGYQSSLKHFRYELKRIADEDTIPGFAFDLMESQTIPAKGRPRRNAGAARVKITPRPLLSAT</sequence>
<name>A0A840HYL7_9SPHN</name>
<dbReference type="Pfam" id="PF10134">
    <property type="entry name" value="RPA"/>
    <property type="match status" value="1"/>
</dbReference>
<gene>
    <name evidence="1" type="ORF">HNQ99_002996</name>
</gene>
<organism evidence="1 2">
    <name type="scientific">Rhizorhapis suberifaciens</name>
    <name type="common">corky root of lettuce</name>
    <dbReference type="NCBI Taxonomy" id="13656"/>
    <lineage>
        <taxon>Bacteria</taxon>
        <taxon>Pseudomonadati</taxon>
        <taxon>Pseudomonadota</taxon>
        <taxon>Alphaproteobacteria</taxon>
        <taxon>Sphingomonadales</taxon>
        <taxon>Sphingomonadaceae</taxon>
        <taxon>Rhizorhapis</taxon>
    </lineage>
</organism>
<reference evidence="1 2" key="1">
    <citation type="submission" date="2020-08" db="EMBL/GenBank/DDBJ databases">
        <title>Genomic Encyclopedia of Type Strains, Phase IV (KMG-IV): sequencing the most valuable type-strain genomes for metagenomic binning, comparative biology and taxonomic classification.</title>
        <authorList>
            <person name="Goeker M."/>
        </authorList>
    </citation>
    <scope>NUCLEOTIDE SEQUENCE [LARGE SCALE GENOMIC DNA]</scope>
    <source>
        <strain evidence="1 2">DSM 7465</strain>
    </source>
</reference>